<dbReference type="PANTHER" id="PTHR43908">
    <property type="entry name" value="AT29763P-RELATED"/>
    <property type="match status" value="1"/>
</dbReference>
<dbReference type="PROSITE" id="PS00636">
    <property type="entry name" value="DNAJ_1"/>
    <property type="match status" value="1"/>
</dbReference>
<sequence>MSSSSYTEEQEKIALEVLSKDKQAFYDVLRVDRTANDVEIKKSYRKLAIKLHPDKNPHPRASEAFKVINRAFEVLSDDEKRRLYDRLGRDPDDRSMPTASGSSFRSAGFPAGFENSFYSRQATRDPREDIFDFLFNMGGGGPFGGHPFGGNAFGGHPFMDGGATSFTFGGPGGFKVYTNVPRRARQQQQQQAQQNDQPDLYQNLRVLLPLLLLFLVPLLERLLFG</sequence>
<proteinExistence type="predicted"/>
<accession>A0A7H9HMP3</accession>
<evidence type="ECO:0000256" key="1">
    <source>
        <dbReference type="SAM" id="MobiDB-lite"/>
    </source>
</evidence>
<feature type="compositionally biased region" description="Basic and acidic residues" evidence="1">
    <location>
        <begin position="86"/>
        <end position="95"/>
    </location>
</feature>
<dbReference type="OrthoDB" id="1507364at2759"/>
<evidence type="ECO:0000313" key="4">
    <source>
        <dbReference type="Proteomes" id="UP000510647"/>
    </source>
</evidence>
<dbReference type="Proteomes" id="UP000510647">
    <property type="component" value="Chromosome 1"/>
</dbReference>
<dbReference type="AlphaFoldDB" id="A0A7H9HMP3"/>
<dbReference type="Pfam" id="PF00226">
    <property type="entry name" value="DnaJ"/>
    <property type="match status" value="1"/>
</dbReference>
<dbReference type="PRINTS" id="PR00625">
    <property type="entry name" value="JDOMAIN"/>
</dbReference>
<dbReference type="EMBL" id="CP059267">
    <property type="protein sequence ID" value="QLQ78027.1"/>
    <property type="molecule type" value="Genomic_DNA"/>
</dbReference>
<organism evidence="3 4">
    <name type="scientific">Torulaspora globosa</name>
    <dbReference type="NCBI Taxonomy" id="48254"/>
    <lineage>
        <taxon>Eukaryota</taxon>
        <taxon>Fungi</taxon>
        <taxon>Dikarya</taxon>
        <taxon>Ascomycota</taxon>
        <taxon>Saccharomycotina</taxon>
        <taxon>Saccharomycetes</taxon>
        <taxon>Saccharomycetales</taxon>
        <taxon>Saccharomycetaceae</taxon>
        <taxon>Torulaspora</taxon>
    </lineage>
</organism>
<dbReference type="InterPro" id="IPR001623">
    <property type="entry name" value="DnaJ_domain"/>
</dbReference>
<dbReference type="GO" id="GO:0071218">
    <property type="term" value="P:cellular response to misfolded protein"/>
    <property type="evidence" value="ECO:0007669"/>
    <property type="project" value="TreeGrafter"/>
</dbReference>
<dbReference type="InterPro" id="IPR018253">
    <property type="entry name" value="DnaJ_domain_CS"/>
</dbReference>
<protein>
    <recommendedName>
        <fullName evidence="2">J domain-containing protein</fullName>
    </recommendedName>
</protein>
<evidence type="ECO:0000259" key="2">
    <source>
        <dbReference type="PROSITE" id="PS50076"/>
    </source>
</evidence>
<dbReference type="PROSITE" id="PS50076">
    <property type="entry name" value="DNAJ_2"/>
    <property type="match status" value="1"/>
</dbReference>
<gene>
    <name evidence="3" type="ORF">HG537_0A02740</name>
</gene>
<dbReference type="InterPro" id="IPR051100">
    <property type="entry name" value="DnaJ_subfamily_B/C"/>
</dbReference>
<reference evidence="3 4" key="1">
    <citation type="submission" date="2020-06" db="EMBL/GenBank/DDBJ databases">
        <title>The yeast mating-type switching endonuclease HO is a domesticated member of an unorthodox homing genetic element family.</title>
        <authorList>
            <person name="Coughlan A.Y."/>
            <person name="Lombardi L."/>
            <person name="Braun-Galleani S."/>
            <person name="Martos A.R."/>
            <person name="Galeote V."/>
            <person name="Bigey F."/>
            <person name="Dequin S."/>
            <person name="Byrne K.P."/>
            <person name="Wolfe K.H."/>
        </authorList>
    </citation>
    <scope>NUCLEOTIDE SEQUENCE [LARGE SCALE GENOMIC DNA]</scope>
    <source>
        <strain evidence="3 4">CBS2947</strain>
    </source>
</reference>
<dbReference type="SMART" id="SM00271">
    <property type="entry name" value="DnaJ"/>
    <property type="match status" value="1"/>
</dbReference>
<dbReference type="SUPFAM" id="SSF46565">
    <property type="entry name" value="Chaperone J-domain"/>
    <property type="match status" value="1"/>
</dbReference>
<dbReference type="Gene3D" id="1.10.287.110">
    <property type="entry name" value="DnaJ domain"/>
    <property type="match status" value="1"/>
</dbReference>
<dbReference type="GO" id="GO:0005789">
    <property type="term" value="C:endoplasmic reticulum membrane"/>
    <property type="evidence" value="ECO:0007669"/>
    <property type="project" value="TreeGrafter"/>
</dbReference>
<keyword evidence="4" id="KW-1185">Reference proteome</keyword>
<dbReference type="InterPro" id="IPR036869">
    <property type="entry name" value="J_dom_sf"/>
</dbReference>
<dbReference type="GO" id="GO:0030544">
    <property type="term" value="F:Hsp70 protein binding"/>
    <property type="evidence" value="ECO:0007669"/>
    <property type="project" value="TreeGrafter"/>
</dbReference>
<dbReference type="CDD" id="cd06257">
    <property type="entry name" value="DnaJ"/>
    <property type="match status" value="1"/>
</dbReference>
<feature type="domain" description="J" evidence="2">
    <location>
        <begin position="24"/>
        <end position="88"/>
    </location>
</feature>
<name>A0A7H9HMP3_9SACH</name>
<feature type="region of interest" description="Disordered" evidence="1">
    <location>
        <begin position="86"/>
        <end position="105"/>
    </location>
</feature>
<evidence type="ECO:0000313" key="3">
    <source>
        <dbReference type="EMBL" id="QLQ78027.1"/>
    </source>
</evidence>
<dbReference type="PANTHER" id="PTHR43908:SF3">
    <property type="entry name" value="AT29763P-RELATED"/>
    <property type="match status" value="1"/>
</dbReference>